<dbReference type="InterPro" id="IPR010426">
    <property type="entry name" value="MTTB_MeTrfase"/>
</dbReference>
<keyword evidence="2 4" id="KW-0489">Methyltransferase</keyword>
<organism evidence="4 5">
    <name type="scientific">Alkalibaculum bacchi</name>
    <dbReference type="NCBI Taxonomy" id="645887"/>
    <lineage>
        <taxon>Bacteria</taxon>
        <taxon>Bacillati</taxon>
        <taxon>Bacillota</taxon>
        <taxon>Clostridia</taxon>
        <taxon>Eubacteriales</taxon>
        <taxon>Eubacteriaceae</taxon>
        <taxon>Alkalibaculum</taxon>
    </lineage>
</organism>
<proteinExistence type="inferred from homology"/>
<evidence type="ECO:0000256" key="3">
    <source>
        <dbReference type="ARBA" id="ARBA00022679"/>
    </source>
</evidence>
<dbReference type="Gene3D" id="3.20.20.480">
    <property type="entry name" value="Trimethylamine methyltransferase-like"/>
    <property type="match status" value="1"/>
</dbReference>
<dbReference type="AlphaFoldDB" id="A0A366HZA1"/>
<dbReference type="GO" id="GO:0008168">
    <property type="term" value="F:methyltransferase activity"/>
    <property type="evidence" value="ECO:0007669"/>
    <property type="project" value="UniProtKB-KW"/>
</dbReference>
<evidence type="ECO:0000313" key="5">
    <source>
        <dbReference type="Proteomes" id="UP000253490"/>
    </source>
</evidence>
<protein>
    <submittedName>
        <fullName evidence="4">Trimethylamine--corrinoid protein Co-methyltransferase</fullName>
    </submittedName>
</protein>
<accession>A0A366HZA1</accession>
<dbReference type="Pfam" id="PF06253">
    <property type="entry name" value="MTTB"/>
    <property type="match status" value="1"/>
</dbReference>
<name>A0A366HZA1_9FIRM</name>
<comment type="caution">
    <text evidence="4">The sequence shown here is derived from an EMBL/GenBank/DDBJ whole genome shotgun (WGS) entry which is preliminary data.</text>
</comment>
<evidence type="ECO:0000256" key="2">
    <source>
        <dbReference type="ARBA" id="ARBA00022603"/>
    </source>
</evidence>
<dbReference type="Proteomes" id="UP000253490">
    <property type="component" value="Unassembled WGS sequence"/>
</dbReference>
<dbReference type="GO" id="GO:0015948">
    <property type="term" value="P:methanogenesis"/>
    <property type="evidence" value="ECO:0007669"/>
    <property type="project" value="InterPro"/>
</dbReference>
<dbReference type="EMBL" id="QNRX01000018">
    <property type="protein sequence ID" value="RBP59661.1"/>
    <property type="molecule type" value="Genomic_DNA"/>
</dbReference>
<keyword evidence="5" id="KW-1185">Reference proteome</keyword>
<dbReference type="GO" id="GO:0032259">
    <property type="term" value="P:methylation"/>
    <property type="evidence" value="ECO:0007669"/>
    <property type="project" value="UniProtKB-KW"/>
</dbReference>
<comment type="similarity">
    <text evidence="1">Belongs to the trimethylamine methyltransferase family.</text>
</comment>
<keyword evidence="3 4" id="KW-0808">Transferase</keyword>
<evidence type="ECO:0000313" key="4">
    <source>
        <dbReference type="EMBL" id="RBP59661.1"/>
    </source>
</evidence>
<dbReference type="InterPro" id="IPR038601">
    <property type="entry name" value="MttB-like_sf"/>
</dbReference>
<evidence type="ECO:0000256" key="1">
    <source>
        <dbReference type="ARBA" id="ARBA00007137"/>
    </source>
</evidence>
<sequence>MTKMNQRASYTQKEGFSVDMFTTEELQQIHLATLRVLFQTGVKVYNEEALNVFSDNGCFVDRSERMVRIPEYIVEDAIKSAPSSVLMAGRDPKHDIVLESNRVAWTNFGAGVKLYDVFSGVLRTTTTKDVGETARVVDYLDNVDVYSQAVVARDTPKETGDLLAAEAFLTNTSKHCHHIDLVSGANARRYIEMGAAIAGGMDELRKRPIVSALICPTSPLQISEEGCDIIMEFARAGVPVNILSMALAGGTSPITIDGTLVVHNAEVLSGIVLAQLVNKGAPVIYGSSTSIFDMQYATAPVGSPELGMISAGVANLAQFYNLPSYTAGG</sequence>
<reference evidence="4 5" key="1">
    <citation type="submission" date="2018-06" db="EMBL/GenBank/DDBJ databases">
        <title>Genomic Encyclopedia of Type Strains, Phase IV (KMG-IV): sequencing the most valuable type-strain genomes for metagenomic binning, comparative biology and taxonomic classification.</title>
        <authorList>
            <person name="Goeker M."/>
        </authorList>
    </citation>
    <scope>NUCLEOTIDE SEQUENCE [LARGE SCALE GENOMIC DNA]</scope>
    <source>
        <strain evidence="4 5">DSM 22112</strain>
    </source>
</reference>
<gene>
    <name evidence="4" type="ORF">DES36_11811</name>
</gene>
<dbReference type="OrthoDB" id="5418352at2"/>